<dbReference type="Proteomes" id="UP000217994">
    <property type="component" value="Unassembled WGS sequence"/>
</dbReference>
<dbReference type="AlphaFoldDB" id="A0A2A4FHI7"/>
<evidence type="ECO:0000313" key="3">
    <source>
        <dbReference type="EMBL" id="PCE32595.1"/>
    </source>
</evidence>
<dbReference type="SUPFAM" id="SSF47473">
    <property type="entry name" value="EF-hand"/>
    <property type="match status" value="1"/>
</dbReference>
<gene>
    <name evidence="3" type="ORF">BZL54_10265</name>
</gene>
<evidence type="ECO:0000313" key="4">
    <source>
        <dbReference type="Proteomes" id="UP000217994"/>
    </source>
</evidence>
<organism evidence="3 4">
    <name type="scientific">Burkholderia ubonensis subsp. mesacidophila</name>
    <dbReference type="NCBI Taxonomy" id="265293"/>
    <lineage>
        <taxon>Bacteria</taxon>
        <taxon>Pseudomonadati</taxon>
        <taxon>Pseudomonadota</taxon>
        <taxon>Betaproteobacteria</taxon>
        <taxon>Burkholderiales</taxon>
        <taxon>Burkholderiaceae</taxon>
        <taxon>Burkholderia</taxon>
        <taxon>Burkholderia cepacia complex</taxon>
    </lineage>
</organism>
<proteinExistence type="predicted"/>
<protein>
    <recommendedName>
        <fullName evidence="5">EF-hand domain-containing protein</fullName>
    </recommendedName>
</protein>
<feature type="chain" id="PRO_5012404356" description="EF-hand domain-containing protein" evidence="2">
    <location>
        <begin position="27"/>
        <end position="136"/>
    </location>
</feature>
<name>A0A2A4FHI7_9BURK</name>
<feature type="region of interest" description="Disordered" evidence="1">
    <location>
        <begin position="35"/>
        <end position="67"/>
    </location>
</feature>
<dbReference type="Gene3D" id="1.10.238.10">
    <property type="entry name" value="EF-hand"/>
    <property type="match status" value="1"/>
</dbReference>
<accession>A0A2A4FHI7</accession>
<evidence type="ECO:0008006" key="5">
    <source>
        <dbReference type="Google" id="ProtNLM"/>
    </source>
</evidence>
<dbReference type="InterPro" id="IPR011992">
    <property type="entry name" value="EF-hand-dom_pair"/>
</dbReference>
<feature type="compositionally biased region" description="Basic and acidic residues" evidence="1">
    <location>
        <begin position="41"/>
        <end position="58"/>
    </location>
</feature>
<evidence type="ECO:0000256" key="2">
    <source>
        <dbReference type="SAM" id="SignalP"/>
    </source>
</evidence>
<feature type="signal peptide" evidence="2">
    <location>
        <begin position="1"/>
        <end position="26"/>
    </location>
</feature>
<dbReference type="PROSITE" id="PS51257">
    <property type="entry name" value="PROKAR_LIPOPROTEIN"/>
    <property type="match status" value="1"/>
</dbReference>
<keyword evidence="2" id="KW-0732">Signal</keyword>
<comment type="caution">
    <text evidence="3">The sequence shown here is derived from an EMBL/GenBank/DDBJ whole genome shotgun (WGS) entry which is preliminary data.</text>
</comment>
<evidence type="ECO:0000256" key="1">
    <source>
        <dbReference type="SAM" id="MobiDB-lite"/>
    </source>
</evidence>
<dbReference type="EMBL" id="MTZU01000026">
    <property type="protein sequence ID" value="PCE32595.1"/>
    <property type="molecule type" value="Genomic_DNA"/>
</dbReference>
<reference evidence="3 4" key="1">
    <citation type="submission" date="2017-01" db="EMBL/GenBank/DDBJ databases">
        <title>Whole-Genome Shotgun Sequencing of Two beta-Proteobacterial Species in Search of the Bulgecin Biosynthetic Cluster.</title>
        <authorList>
            <person name="Horsman M.E."/>
            <person name="Marous D.R."/>
            <person name="Li R."/>
            <person name="Oliver R.A."/>
            <person name="Byun B."/>
            <person name="Emrich S.J."/>
            <person name="Boggess B."/>
            <person name="Townsend C.A."/>
            <person name="Mobashery S."/>
        </authorList>
    </citation>
    <scope>NUCLEOTIDE SEQUENCE [LARGE SCALE GENOMIC DNA]</scope>
    <source>
        <strain evidence="3 4">ATCC 31433</strain>
    </source>
</reference>
<sequence>MVHPALRARVFAIALTGVLSCAPRLASADAAANAAYGPGAERQRTQPERIEIPRDIRQPTEPPLSGQDLLQHLRDRYRQRFDAADVQGAGRITKEQARRAGWGYVVRNFDAMDGTGSGTVGFSDIMNFMRRNGAGL</sequence>